<keyword evidence="1" id="KW-0812">Transmembrane</keyword>
<feature type="domain" description="GP-PDE" evidence="2">
    <location>
        <begin position="226"/>
        <end position="469"/>
    </location>
</feature>
<accession>A0A2N1JGS4</accession>
<dbReference type="GO" id="GO:0006629">
    <property type="term" value="P:lipid metabolic process"/>
    <property type="evidence" value="ECO:0007669"/>
    <property type="project" value="InterPro"/>
</dbReference>
<dbReference type="Pfam" id="PF03009">
    <property type="entry name" value="GDPD"/>
    <property type="match status" value="1"/>
</dbReference>
<keyword evidence="4" id="KW-1185">Reference proteome</keyword>
<organism evidence="3 4">
    <name type="scientific">Malassezia vespertilionis</name>
    <dbReference type="NCBI Taxonomy" id="2020962"/>
    <lineage>
        <taxon>Eukaryota</taxon>
        <taxon>Fungi</taxon>
        <taxon>Dikarya</taxon>
        <taxon>Basidiomycota</taxon>
        <taxon>Ustilaginomycotina</taxon>
        <taxon>Malasseziomycetes</taxon>
        <taxon>Malasseziales</taxon>
        <taxon>Malasseziaceae</taxon>
        <taxon>Malassezia</taxon>
    </lineage>
</organism>
<dbReference type="PANTHER" id="PTHR43805">
    <property type="entry name" value="GLYCEROPHOSPHORYL DIESTER PHOSPHODIESTERASE"/>
    <property type="match status" value="1"/>
</dbReference>
<feature type="transmembrane region" description="Helical" evidence="1">
    <location>
        <begin position="160"/>
        <end position="179"/>
    </location>
</feature>
<protein>
    <recommendedName>
        <fullName evidence="2">GP-PDE domain-containing protein</fullName>
    </recommendedName>
</protein>
<dbReference type="STRING" id="2020962.A0A2N1JGS4"/>
<dbReference type="InterPro" id="IPR017946">
    <property type="entry name" value="PLC-like_Pdiesterase_TIM-brl"/>
</dbReference>
<dbReference type="InterPro" id="IPR022127">
    <property type="entry name" value="STIMATE/YPL162C"/>
</dbReference>
<feature type="transmembrane region" description="Helical" evidence="1">
    <location>
        <begin position="99"/>
        <end position="119"/>
    </location>
</feature>
<feature type="transmembrane region" description="Helical" evidence="1">
    <location>
        <begin position="200"/>
        <end position="221"/>
    </location>
</feature>
<dbReference type="Pfam" id="PF12400">
    <property type="entry name" value="STIMATE"/>
    <property type="match status" value="1"/>
</dbReference>
<evidence type="ECO:0000259" key="2">
    <source>
        <dbReference type="PROSITE" id="PS51704"/>
    </source>
</evidence>
<dbReference type="Proteomes" id="UP000232875">
    <property type="component" value="Unassembled WGS sequence"/>
</dbReference>
<reference evidence="3 4" key="1">
    <citation type="submission" date="2017-10" db="EMBL/GenBank/DDBJ databases">
        <title>A novel species of cold-tolerant Malassezia isolated from bats.</title>
        <authorList>
            <person name="Lorch J.M."/>
            <person name="Palmer J.M."/>
            <person name="Vanderwolf K.J."/>
            <person name="Schmidt K.Z."/>
            <person name="Verant M.L."/>
            <person name="Weller T.J."/>
            <person name="Blehert D.S."/>
        </authorList>
    </citation>
    <scope>NUCLEOTIDE SEQUENCE [LARGE SCALE GENOMIC DNA]</scope>
    <source>
        <strain evidence="3 4">NWHC:44797-103</strain>
    </source>
</reference>
<dbReference type="OrthoDB" id="1058301at2759"/>
<dbReference type="PROSITE" id="PS51704">
    <property type="entry name" value="GP_PDE"/>
    <property type="match status" value="1"/>
</dbReference>
<feature type="transmembrane region" description="Helical" evidence="1">
    <location>
        <begin position="27"/>
        <end position="48"/>
    </location>
</feature>
<keyword evidence="1" id="KW-1133">Transmembrane helix</keyword>
<evidence type="ECO:0000313" key="3">
    <source>
        <dbReference type="EMBL" id="PKI85738.1"/>
    </source>
</evidence>
<gene>
    <name evidence="3" type="ORF">MVES_000255</name>
</gene>
<proteinExistence type="predicted"/>
<dbReference type="Gene3D" id="3.20.20.190">
    <property type="entry name" value="Phosphatidylinositol (PI) phosphodiesterase"/>
    <property type="match status" value="1"/>
</dbReference>
<dbReference type="GO" id="GO:0008081">
    <property type="term" value="F:phosphoric diester hydrolase activity"/>
    <property type="evidence" value="ECO:0007669"/>
    <property type="project" value="InterPro"/>
</dbReference>
<sequence>MCAGMPHNALEVHAAHKRKVDPNDCRLFGPAAITVQLLMGMLVIGTLVHKRQCEHPRRPWRTWSLDVSKQLIGQLGIHTLNVMYSHSETQEEGGNPCSLYFANFVLDGTIGIVLLYYLMRWFTYLLSDVLHLRGLVSGIYSVHAPDQPVLGLWQCWIRQTLTYLAALLLMKVVVIFALDRIDVAMIFSEWLLDLFGKHQAMQVVFVMAVFPLFINTFQFWLIDTILSRKPEYQASAAFPENTLASFEQAIRDGSEGIESDIHLTKDDVIVMFHDTTLDRTTDGKGKIGERPYYGMNGIEHVRTIEEPVQQIPTFEQLCALLMKPENQHVKLNIDCKPNNDPERMFSLMHDIVAKFSDYKTNLAPRLVLGLWHPKFILPAKKYVPSLRRAHIGASPAYALKYFWDECDAFSIYFPSLVSSEGQQFLQRAKQDGKDVMTWTVNRIDEMVQATSFGVKAILTDHTADLQSLRREMRDDFAATKKKYVSPWFVWASYRYYQPSVALYKYICGAEVERSAGMTFRDAAQA</sequence>
<dbReference type="PANTHER" id="PTHR43805:SF1">
    <property type="entry name" value="GP-PDE DOMAIN-CONTAINING PROTEIN"/>
    <property type="match status" value="1"/>
</dbReference>
<evidence type="ECO:0000256" key="1">
    <source>
        <dbReference type="SAM" id="Phobius"/>
    </source>
</evidence>
<dbReference type="InterPro" id="IPR030395">
    <property type="entry name" value="GP_PDE_dom"/>
</dbReference>
<keyword evidence="1" id="KW-0472">Membrane</keyword>
<evidence type="ECO:0000313" key="4">
    <source>
        <dbReference type="Proteomes" id="UP000232875"/>
    </source>
</evidence>
<dbReference type="EMBL" id="KZ454987">
    <property type="protein sequence ID" value="PKI85738.1"/>
    <property type="molecule type" value="Genomic_DNA"/>
</dbReference>
<dbReference type="SUPFAM" id="SSF51695">
    <property type="entry name" value="PLC-like phosphodiesterases"/>
    <property type="match status" value="1"/>
</dbReference>
<name>A0A2N1JGS4_9BASI</name>
<dbReference type="AlphaFoldDB" id="A0A2N1JGS4"/>